<gene>
    <name evidence="1" type="ORF">PAXRUDRAFT_448543</name>
</gene>
<name>A0A0D0DBB0_9AGAM</name>
<keyword evidence="2" id="KW-1185">Reference proteome</keyword>
<proteinExistence type="predicted"/>
<protein>
    <submittedName>
        <fullName evidence="1">Uncharacterized protein</fullName>
    </submittedName>
</protein>
<evidence type="ECO:0000313" key="2">
    <source>
        <dbReference type="Proteomes" id="UP000054538"/>
    </source>
</evidence>
<accession>A0A0D0DBB0</accession>
<evidence type="ECO:0000313" key="1">
    <source>
        <dbReference type="EMBL" id="KIK94422.1"/>
    </source>
</evidence>
<reference evidence="2" key="2">
    <citation type="submission" date="2015-01" db="EMBL/GenBank/DDBJ databases">
        <title>Evolutionary Origins and Diversification of the Mycorrhizal Mutualists.</title>
        <authorList>
            <consortium name="DOE Joint Genome Institute"/>
            <consortium name="Mycorrhizal Genomics Consortium"/>
            <person name="Kohler A."/>
            <person name="Kuo A."/>
            <person name="Nagy L.G."/>
            <person name="Floudas D."/>
            <person name="Copeland A."/>
            <person name="Barry K.W."/>
            <person name="Cichocki N."/>
            <person name="Veneault-Fourrey C."/>
            <person name="LaButti K."/>
            <person name="Lindquist E.A."/>
            <person name="Lipzen A."/>
            <person name="Lundell T."/>
            <person name="Morin E."/>
            <person name="Murat C."/>
            <person name="Riley R."/>
            <person name="Ohm R."/>
            <person name="Sun H."/>
            <person name="Tunlid A."/>
            <person name="Henrissat B."/>
            <person name="Grigoriev I.V."/>
            <person name="Hibbett D.S."/>
            <person name="Martin F."/>
        </authorList>
    </citation>
    <scope>NUCLEOTIDE SEQUENCE [LARGE SCALE GENOMIC DNA]</scope>
    <source>
        <strain evidence="2">Ve08.2h10</strain>
    </source>
</reference>
<sequence length="117" mass="13136">MGDGGILWSFCRLGHCRHTSTLTTRMSIPDPSFLSAKAGVDSQANTNSYHLRLHTGNCTPNRSIIDLRGWEMHDSPLQVCRLSTPRKARQGSRGGTQSYTHYTALIVYKERMKDGLR</sequence>
<reference evidence="1 2" key="1">
    <citation type="submission" date="2014-04" db="EMBL/GenBank/DDBJ databases">
        <authorList>
            <consortium name="DOE Joint Genome Institute"/>
            <person name="Kuo A."/>
            <person name="Kohler A."/>
            <person name="Jargeat P."/>
            <person name="Nagy L.G."/>
            <person name="Floudas D."/>
            <person name="Copeland A."/>
            <person name="Barry K.W."/>
            <person name="Cichocki N."/>
            <person name="Veneault-Fourrey C."/>
            <person name="LaButti K."/>
            <person name="Lindquist E.A."/>
            <person name="Lipzen A."/>
            <person name="Lundell T."/>
            <person name="Morin E."/>
            <person name="Murat C."/>
            <person name="Sun H."/>
            <person name="Tunlid A."/>
            <person name="Henrissat B."/>
            <person name="Grigoriev I.V."/>
            <person name="Hibbett D.S."/>
            <person name="Martin F."/>
            <person name="Nordberg H.P."/>
            <person name="Cantor M.N."/>
            <person name="Hua S.X."/>
        </authorList>
    </citation>
    <scope>NUCLEOTIDE SEQUENCE [LARGE SCALE GENOMIC DNA]</scope>
    <source>
        <strain evidence="1 2">Ve08.2h10</strain>
    </source>
</reference>
<dbReference type="Proteomes" id="UP000054538">
    <property type="component" value="Unassembled WGS sequence"/>
</dbReference>
<organism evidence="1 2">
    <name type="scientific">Paxillus rubicundulus Ve08.2h10</name>
    <dbReference type="NCBI Taxonomy" id="930991"/>
    <lineage>
        <taxon>Eukaryota</taxon>
        <taxon>Fungi</taxon>
        <taxon>Dikarya</taxon>
        <taxon>Basidiomycota</taxon>
        <taxon>Agaricomycotina</taxon>
        <taxon>Agaricomycetes</taxon>
        <taxon>Agaricomycetidae</taxon>
        <taxon>Boletales</taxon>
        <taxon>Paxilineae</taxon>
        <taxon>Paxillaceae</taxon>
        <taxon>Paxillus</taxon>
    </lineage>
</organism>
<dbReference type="AlphaFoldDB" id="A0A0D0DBB0"/>
<dbReference type="InParanoid" id="A0A0D0DBB0"/>
<dbReference type="HOGENOM" id="CLU_2085540_0_0_1"/>
<dbReference type="EMBL" id="KN825108">
    <property type="protein sequence ID" value="KIK94422.1"/>
    <property type="molecule type" value="Genomic_DNA"/>
</dbReference>